<keyword evidence="2" id="KW-0812">Transmembrane</keyword>
<dbReference type="PaxDb" id="65489-OBART08G03970.1"/>
<feature type="transmembrane region" description="Helical" evidence="2">
    <location>
        <begin position="642"/>
        <end position="665"/>
    </location>
</feature>
<keyword evidence="5" id="KW-1185">Reference proteome</keyword>
<evidence type="ECO:0000259" key="3">
    <source>
        <dbReference type="Pfam" id="PF22932"/>
    </source>
</evidence>
<reference evidence="4" key="2">
    <citation type="submission" date="2015-03" db="UniProtKB">
        <authorList>
            <consortium name="EnsemblPlants"/>
        </authorList>
    </citation>
    <scope>IDENTIFICATION</scope>
</reference>
<evidence type="ECO:0000313" key="5">
    <source>
        <dbReference type="Proteomes" id="UP000026960"/>
    </source>
</evidence>
<feature type="region of interest" description="Disordered" evidence="1">
    <location>
        <begin position="1"/>
        <end position="36"/>
    </location>
</feature>
<feature type="transmembrane region" description="Helical" evidence="2">
    <location>
        <begin position="544"/>
        <end position="562"/>
    </location>
</feature>
<dbReference type="AlphaFoldDB" id="A0A0D3GWP2"/>
<keyword evidence="2" id="KW-1133">Transmembrane helix</keyword>
<evidence type="ECO:0000313" key="4">
    <source>
        <dbReference type="EnsemblPlants" id="OBART08G03970.1"/>
    </source>
</evidence>
<evidence type="ECO:0000256" key="2">
    <source>
        <dbReference type="SAM" id="Phobius"/>
    </source>
</evidence>
<sequence>MSRDAFKCTTASPLSPSSPRHATPRHATPRSRGSGRYLRGKLGTLVLGGRPRLTVGDGRLNDDEKALRWEVLPVLPIPGRPELPISIVPEADLVGRLVKACFLPLRREIQFVAADDDGNIREGQEVWDSFQYEGWSVQLLRNELEDRVGYAITVCVRAGRHGQHSPLLINLPHSRETLHIVVLRRNSEAPPRLCRSLAFLATPRHAAPAYVRRPIRGGARGMEVFQGVQFARLRNWWEETYVTADEDGRSVYHYAPDRHRPAHEAIWAVQPGSPRRSTCSSAAPTAIMWRAVRRTGHVVCLHDKSGRYLRGKLMSTLVCGGRPSLTVGDGRLSDDEKELRWEVRPVLPSPGRPELPIATEADLAELFVKICFPPRRREIQFVAPDGDGNIVWDSFQYQGRSVQLLRNELENRVGYAITVCVRAGRHGRLTPLLINLPHSRETLHIVSLRRNSEADDQLLFPNLNALLLLSSVTSHISGSSSSDRGYAVSGSNGLRLPLITLRPNETAPQSSTPHNAYTLPLTASGTAATAKADEEIWNKRQIGYVYILSTSLAVLFLAQPFLPAGYDGWMLAAFASVWGLGNVGLPCGMFGERIGKSFSRHVGHILYMTFSALVIYGIYLLAVHADPTHSASVPALALPSLGLTWEGVFGLIGVLVSFGHLFFWVKCCYTGVDRDREA</sequence>
<evidence type="ECO:0000256" key="1">
    <source>
        <dbReference type="SAM" id="MobiDB-lite"/>
    </source>
</evidence>
<dbReference type="Gramene" id="OBART08G03970.1">
    <property type="protein sequence ID" value="OBART08G03970.1"/>
    <property type="gene ID" value="OBART08G03970"/>
</dbReference>
<feature type="compositionally biased region" description="Polar residues" evidence="1">
    <location>
        <begin position="9"/>
        <end position="20"/>
    </location>
</feature>
<dbReference type="PANTHER" id="PTHR31205">
    <property type="entry name" value="ACTIN CROSS-LINKING PROTEIN (DUF569)"/>
    <property type="match status" value="1"/>
</dbReference>
<dbReference type="Proteomes" id="UP000026960">
    <property type="component" value="Chromosome 8"/>
</dbReference>
<protein>
    <recommendedName>
        <fullName evidence="3">DUF569 domain-containing protein</fullName>
    </recommendedName>
</protein>
<dbReference type="HOGENOM" id="CLU_405674_0_0_1"/>
<dbReference type="PANTHER" id="PTHR31205:SF39">
    <property type="entry name" value="OS08G0164400 PROTEIN"/>
    <property type="match status" value="1"/>
</dbReference>
<reference evidence="4" key="1">
    <citation type="journal article" date="2009" name="Rice">
        <title>De Novo Next Generation Sequencing of Plant Genomes.</title>
        <authorList>
            <person name="Rounsley S."/>
            <person name="Marri P.R."/>
            <person name="Yu Y."/>
            <person name="He R."/>
            <person name="Sisneros N."/>
            <person name="Goicoechea J.L."/>
            <person name="Lee S.J."/>
            <person name="Angelova A."/>
            <person name="Kudrna D."/>
            <person name="Luo M."/>
            <person name="Affourtit J."/>
            <person name="Desany B."/>
            <person name="Knight J."/>
            <person name="Niazi F."/>
            <person name="Egholm M."/>
            <person name="Wing R.A."/>
        </authorList>
    </citation>
    <scope>NUCLEOTIDE SEQUENCE [LARGE SCALE GENOMIC DNA]</scope>
    <source>
        <strain evidence="4">cv. IRGC 105608</strain>
    </source>
</reference>
<feature type="transmembrane region" description="Helical" evidence="2">
    <location>
        <begin position="568"/>
        <end position="590"/>
    </location>
</feature>
<accession>A0A0D3GWP2</accession>
<proteinExistence type="predicted"/>
<organism evidence="4">
    <name type="scientific">Oryza barthii</name>
    <dbReference type="NCBI Taxonomy" id="65489"/>
    <lineage>
        <taxon>Eukaryota</taxon>
        <taxon>Viridiplantae</taxon>
        <taxon>Streptophyta</taxon>
        <taxon>Embryophyta</taxon>
        <taxon>Tracheophyta</taxon>
        <taxon>Spermatophyta</taxon>
        <taxon>Magnoliopsida</taxon>
        <taxon>Liliopsida</taxon>
        <taxon>Poales</taxon>
        <taxon>Poaceae</taxon>
        <taxon>BOP clade</taxon>
        <taxon>Oryzoideae</taxon>
        <taxon>Oryzeae</taxon>
        <taxon>Oryzinae</taxon>
        <taxon>Oryza</taxon>
    </lineage>
</organism>
<feature type="transmembrane region" description="Helical" evidence="2">
    <location>
        <begin position="602"/>
        <end position="622"/>
    </location>
</feature>
<keyword evidence="2" id="KW-0472">Membrane</keyword>
<dbReference type="InterPro" id="IPR054726">
    <property type="entry name" value="Ubiq_DUF569-assoc"/>
</dbReference>
<name>A0A0D3GWP2_9ORYZ</name>
<dbReference type="EnsemblPlants" id="OBART08G03970.1">
    <property type="protein sequence ID" value="OBART08G03970.1"/>
    <property type="gene ID" value="OBART08G03970"/>
</dbReference>
<dbReference type="Pfam" id="PF22932">
    <property type="entry name" value="Ubiq_DUF_assoc"/>
    <property type="match status" value="2"/>
</dbReference>
<dbReference type="STRING" id="65489.A0A0D3GWP2"/>
<feature type="domain" description="DUF569" evidence="3">
    <location>
        <begin position="376"/>
        <end position="447"/>
    </location>
</feature>
<feature type="domain" description="DUF569" evidence="3">
    <location>
        <begin position="106"/>
        <end position="183"/>
    </location>
</feature>